<dbReference type="RefSeq" id="WP_266123244.1">
    <property type="nucleotide sequence ID" value="NZ_JAJHNU010000003.1"/>
</dbReference>
<keyword evidence="1" id="KW-1133">Transmembrane helix</keyword>
<accession>A0ABT8EKC9</accession>
<dbReference type="Proteomes" id="UP001168613">
    <property type="component" value="Unassembled WGS sequence"/>
</dbReference>
<dbReference type="EMBL" id="JAJHNU010000003">
    <property type="protein sequence ID" value="MDN4121746.1"/>
    <property type="molecule type" value="Genomic_DNA"/>
</dbReference>
<name>A0ABT8EKC9_9BURK</name>
<reference evidence="2" key="1">
    <citation type="submission" date="2021-11" db="EMBL/GenBank/DDBJ databases">
        <title>Draft genome sequence of Alcaligenes endophyticus type strain CCUG 75668T.</title>
        <authorList>
            <person name="Salva-Serra F."/>
            <person name="Duran R.E."/>
            <person name="Seeger M."/>
            <person name="Moore E.R.B."/>
            <person name="Jaen-Luchoro D."/>
        </authorList>
    </citation>
    <scope>NUCLEOTIDE SEQUENCE</scope>
    <source>
        <strain evidence="2">CCUG 75668</strain>
    </source>
</reference>
<feature type="transmembrane region" description="Helical" evidence="1">
    <location>
        <begin position="49"/>
        <end position="73"/>
    </location>
</feature>
<keyword evidence="1" id="KW-0472">Membrane</keyword>
<protein>
    <recommendedName>
        <fullName evidence="4">SLATT domain-containing protein</fullName>
    </recommendedName>
</protein>
<gene>
    <name evidence="2" type="ORF">LMS43_10635</name>
</gene>
<evidence type="ECO:0000256" key="1">
    <source>
        <dbReference type="SAM" id="Phobius"/>
    </source>
</evidence>
<sequence>MKIKWKEDYSAKAQRYWGVIIGGVAGVLITVVVQGIYTSWAMFEKAPWWDVMAAVGTLGAAIFAGASAVFMAYSLRNNKELSQNFDDLALNNIEHSLFVLDRYIHDVLSAIELYVDECSRGTEDLSKEIYNYVTHLEVASYLNDIYIPLELFRGMSRERLRLVLELRRSLTNWKQMRLSLGARKDTQGKKVLPIHHLRFTVEQLDTLQGLVASLRSGMLISRPSKEVFSDRVKKHLEI</sequence>
<evidence type="ECO:0000313" key="3">
    <source>
        <dbReference type="Proteomes" id="UP001168613"/>
    </source>
</evidence>
<keyword evidence="1" id="KW-0812">Transmembrane</keyword>
<organism evidence="2 3">
    <name type="scientific">Alcaligenes endophyticus</name>
    <dbReference type="NCBI Taxonomy" id="1929088"/>
    <lineage>
        <taxon>Bacteria</taxon>
        <taxon>Pseudomonadati</taxon>
        <taxon>Pseudomonadota</taxon>
        <taxon>Betaproteobacteria</taxon>
        <taxon>Burkholderiales</taxon>
        <taxon>Alcaligenaceae</taxon>
        <taxon>Alcaligenes</taxon>
    </lineage>
</organism>
<feature type="transmembrane region" description="Helical" evidence="1">
    <location>
        <begin position="16"/>
        <end position="37"/>
    </location>
</feature>
<proteinExistence type="predicted"/>
<keyword evidence="3" id="KW-1185">Reference proteome</keyword>
<comment type="caution">
    <text evidence="2">The sequence shown here is derived from an EMBL/GenBank/DDBJ whole genome shotgun (WGS) entry which is preliminary data.</text>
</comment>
<evidence type="ECO:0008006" key="4">
    <source>
        <dbReference type="Google" id="ProtNLM"/>
    </source>
</evidence>
<evidence type="ECO:0000313" key="2">
    <source>
        <dbReference type="EMBL" id="MDN4121746.1"/>
    </source>
</evidence>